<evidence type="ECO:0000313" key="2">
    <source>
        <dbReference type="Proteomes" id="UP000473325"/>
    </source>
</evidence>
<reference evidence="1 2" key="1">
    <citation type="submission" date="2019-12" db="EMBL/GenBank/DDBJ databases">
        <authorList>
            <person name="Kun Z."/>
        </authorList>
    </citation>
    <scope>NUCLEOTIDE SEQUENCE [LARGE SCALE GENOMIC DNA]</scope>
    <source>
        <strain evidence="1 2">YIM 123512</strain>
    </source>
</reference>
<sequence>MAAPRQLVREQPAFHLCRERWDPREVEVLDGLEVTTAVRSVCFAMRYAPHQDAALRVLEMAYFDDLVTVEEVREWASMHPSYTGIDQCRRAPDLADENAWSPMETEMRIDWTLVAGRRPLTNRPVFDLDGRHVGTPDLIDPFARVVGQYDGEVHGTSGRSADDVARDEAFEGVGLRTVIMTAADLRDRGSYHARIRAAYRESALAVESDRLFTMELPPWWKPTFTVAQRRALPAGQREIWLRRGAPRTG</sequence>
<name>A0A6L7EVW6_9ACTN</name>
<dbReference type="Proteomes" id="UP000473325">
    <property type="component" value="Unassembled WGS sequence"/>
</dbReference>
<organism evidence="1 2">
    <name type="scientific">Nocardioides flavescens</name>
    <dbReference type="NCBI Taxonomy" id="2691959"/>
    <lineage>
        <taxon>Bacteria</taxon>
        <taxon>Bacillati</taxon>
        <taxon>Actinomycetota</taxon>
        <taxon>Actinomycetes</taxon>
        <taxon>Propionibacteriales</taxon>
        <taxon>Nocardioidaceae</taxon>
        <taxon>Nocardioides</taxon>
    </lineage>
</organism>
<dbReference type="AlphaFoldDB" id="A0A6L7EVW6"/>
<keyword evidence="2" id="KW-1185">Reference proteome</keyword>
<evidence type="ECO:0000313" key="1">
    <source>
        <dbReference type="EMBL" id="MXG89876.1"/>
    </source>
</evidence>
<gene>
    <name evidence="1" type="ORF">GRQ65_09965</name>
</gene>
<dbReference type="RefSeq" id="WP_160877739.1">
    <property type="nucleotide sequence ID" value="NZ_WUEK01000005.1"/>
</dbReference>
<dbReference type="EMBL" id="WUEK01000005">
    <property type="protein sequence ID" value="MXG89876.1"/>
    <property type="molecule type" value="Genomic_DNA"/>
</dbReference>
<proteinExistence type="predicted"/>
<comment type="caution">
    <text evidence="1">The sequence shown here is derived from an EMBL/GenBank/DDBJ whole genome shotgun (WGS) entry which is preliminary data.</text>
</comment>
<accession>A0A6L7EVW6</accession>
<protein>
    <submittedName>
        <fullName evidence="1">Uncharacterized protein</fullName>
    </submittedName>
</protein>